<sequence length="182" mass="20307">MTRTHLPFPPHIRRQVEQQAALGRSVVELDLFPDPVHGFAGGLRLYAGPRSVLVGSLGVPQEGLRPWQQWDAGPLDRGLRALHAQILEDALDLPDLLAPLEAADPEARAPRTVQRRLRRMLGLRSLLELAACWQDATLPGQEPVGRRGRPNRSTGVLLPWHAQGHPVRASDAWHLHDLARWH</sequence>
<protein>
    <submittedName>
        <fullName evidence="1">Uncharacterized protein</fullName>
    </submittedName>
</protein>
<keyword evidence="2" id="KW-1185">Reference proteome</keyword>
<proteinExistence type="predicted"/>
<organism evidence="1 2">
    <name type="scientific">Deinococcus humi</name>
    <dbReference type="NCBI Taxonomy" id="662880"/>
    <lineage>
        <taxon>Bacteria</taxon>
        <taxon>Thermotogati</taxon>
        <taxon>Deinococcota</taxon>
        <taxon>Deinococci</taxon>
        <taxon>Deinococcales</taxon>
        <taxon>Deinococcaceae</taxon>
        <taxon>Deinococcus</taxon>
    </lineage>
</organism>
<dbReference type="Proteomes" id="UP000552709">
    <property type="component" value="Unassembled WGS sequence"/>
</dbReference>
<evidence type="ECO:0000313" key="1">
    <source>
        <dbReference type="EMBL" id="MBB5363576.1"/>
    </source>
</evidence>
<name>A0A7W8JUU8_9DEIO</name>
<gene>
    <name evidence="1" type="ORF">HNQ08_002682</name>
</gene>
<reference evidence="1 2" key="1">
    <citation type="submission" date="2020-08" db="EMBL/GenBank/DDBJ databases">
        <title>Genomic Encyclopedia of Type Strains, Phase IV (KMG-IV): sequencing the most valuable type-strain genomes for metagenomic binning, comparative biology and taxonomic classification.</title>
        <authorList>
            <person name="Goeker M."/>
        </authorList>
    </citation>
    <scope>NUCLEOTIDE SEQUENCE [LARGE SCALE GENOMIC DNA]</scope>
    <source>
        <strain evidence="1 2">DSM 27939</strain>
    </source>
</reference>
<evidence type="ECO:0000313" key="2">
    <source>
        <dbReference type="Proteomes" id="UP000552709"/>
    </source>
</evidence>
<comment type="caution">
    <text evidence="1">The sequence shown here is derived from an EMBL/GenBank/DDBJ whole genome shotgun (WGS) entry which is preliminary data.</text>
</comment>
<dbReference type="RefSeq" id="WP_184132744.1">
    <property type="nucleotide sequence ID" value="NZ_JACHFL010000006.1"/>
</dbReference>
<dbReference type="AlphaFoldDB" id="A0A7W8JUU8"/>
<accession>A0A7W8JUU8</accession>
<dbReference type="EMBL" id="JACHFL010000006">
    <property type="protein sequence ID" value="MBB5363576.1"/>
    <property type="molecule type" value="Genomic_DNA"/>
</dbReference>